<organism evidence="2 3">
    <name type="scientific">Nocardia cerradoensis</name>
    <dbReference type="NCBI Taxonomy" id="85688"/>
    <lineage>
        <taxon>Bacteria</taxon>
        <taxon>Bacillati</taxon>
        <taxon>Actinomycetota</taxon>
        <taxon>Actinomycetes</taxon>
        <taxon>Mycobacteriales</taxon>
        <taxon>Nocardiaceae</taxon>
        <taxon>Nocardia</taxon>
    </lineage>
</organism>
<dbReference type="AlphaFoldDB" id="A0A231GXE8"/>
<dbReference type="GO" id="GO:0047070">
    <property type="term" value="F:3-carboxyethylcatechol 2,3-dioxygenase activity"/>
    <property type="evidence" value="ECO:0007669"/>
    <property type="project" value="UniProtKB-EC"/>
</dbReference>
<dbReference type="GO" id="GO:0008198">
    <property type="term" value="F:ferrous iron binding"/>
    <property type="evidence" value="ECO:0007669"/>
    <property type="project" value="InterPro"/>
</dbReference>
<proteinExistence type="predicted"/>
<sequence>MAEVIGVGLTHYPLLAGTDEHMADLLKSALKDPDIPEEVKDRASWSELARREWGEDGGTAAAAGHRRHLLADLERCRAAIDDFDPDVLIVWGDDQYENFREEVIPSFCVLAYPDTVVHPFGVLDMLRVPNVWGLPSDTSFVMRGAPELAKAAASAVLSSGVDVAYSYQPRTGIHFPHAFGNTQLFLDYDKVGAQFPYPIVPMAVNCYGEHVIARKGGIARFADINLGENLDPPGPTPARCFEFGRAVGRFARQSDQRIALVASSSWSHAFLHDKGWHLRPDTESDQELYRGMRAGDYDLWNARTSRQIIESGQHEMLNWYCLLGAVRELDMRLDWSDLVVTEIFNSNKAFAVFH</sequence>
<protein>
    <submittedName>
        <fullName evidence="2">2,3-dihydroxyphenylpropionate/2, 3-dihydroxicinnamic acid 1,2-dioxygenase</fullName>
        <ecNumber evidence="2">1.13.11.16</ecNumber>
    </submittedName>
</protein>
<dbReference type="EC" id="1.13.11.16" evidence="2"/>
<evidence type="ECO:0000313" key="2">
    <source>
        <dbReference type="EMBL" id="OXR41252.1"/>
    </source>
</evidence>
<dbReference type="SUPFAM" id="SSF53213">
    <property type="entry name" value="LigB-like"/>
    <property type="match status" value="1"/>
</dbReference>
<accession>A0A231GXE8</accession>
<dbReference type="Proteomes" id="UP000215506">
    <property type="component" value="Unassembled WGS sequence"/>
</dbReference>
<keyword evidence="2" id="KW-0560">Oxidoreductase</keyword>
<evidence type="ECO:0000313" key="3">
    <source>
        <dbReference type="Proteomes" id="UP000215506"/>
    </source>
</evidence>
<evidence type="ECO:0000259" key="1">
    <source>
        <dbReference type="Pfam" id="PF02900"/>
    </source>
</evidence>
<gene>
    <name evidence="2" type="primary">mhpB_3</name>
    <name evidence="2" type="ORF">B7C42_06650</name>
</gene>
<name>A0A231GXE8_9NOCA</name>
<feature type="domain" description="Extradiol ring-cleavage dioxygenase class III enzyme subunit B" evidence="1">
    <location>
        <begin position="233"/>
        <end position="331"/>
    </location>
</feature>
<keyword evidence="3" id="KW-1185">Reference proteome</keyword>
<dbReference type="RefSeq" id="WP_094027688.1">
    <property type="nucleotide sequence ID" value="NZ_NGAF01000021.1"/>
</dbReference>
<dbReference type="Pfam" id="PF02900">
    <property type="entry name" value="LigB"/>
    <property type="match status" value="1"/>
</dbReference>
<comment type="caution">
    <text evidence="2">The sequence shown here is derived from an EMBL/GenBank/DDBJ whole genome shotgun (WGS) entry which is preliminary data.</text>
</comment>
<reference evidence="2 3" key="1">
    <citation type="submission" date="2017-07" db="EMBL/GenBank/DDBJ databases">
        <title>First draft Genome Sequence of Nocardia cerradoensis isolated from human infection.</title>
        <authorList>
            <person name="Carrasco G."/>
        </authorList>
    </citation>
    <scope>NUCLEOTIDE SEQUENCE [LARGE SCALE GENOMIC DNA]</scope>
    <source>
        <strain evidence="2 3">CNM20130759</strain>
    </source>
</reference>
<dbReference type="Gene3D" id="3.40.830.10">
    <property type="entry name" value="LigB-like"/>
    <property type="match status" value="1"/>
</dbReference>
<keyword evidence="2" id="KW-0223">Dioxygenase</keyword>
<dbReference type="InterPro" id="IPR004183">
    <property type="entry name" value="Xdiol_dOase_suB"/>
</dbReference>
<dbReference type="EMBL" id="NGAF01000021">
    <property type="protein sequence ID" value="OXR41252.1"/>
    <property type="molecule type" value="Genomic_DNA"/>
</dbReference>